<evidence type="ECO:0000313" key="1">
    <source>
        <dbReference type="EMBL" id="NYE19455.1"/>
    </source>
</evidence>
<gene>
    <name evidence="1" type="ORF">BJ991_001483</name>
</gene>
<dbReference type="PANTHER" id="PTHR39337">
    <property type="entry name" value="BLR5642 PROTEIN"/>
    <property type="match status" value="1"/>
</dbReference>
<dbReference type="AlphaFoldDB" id="A0A7Y9GMY6"/>
<dbReference type="Pfam" id="PF04343">
    <property type="entry name" value="DUF488"/>
    <property type="match status" value="1"/>
</dbReference>
<dbReference type="Proteomes" id="UP000576969">
    <property type="component" value="Unassembled WGS sequence"/>
</dbReference>
<name>A0A7Y9GMY6_9MICO</name>
<dbReference type="EMBL" id="JACCBV010000001">
    <property type="protein sequence ID" value="NYE19455.1"/>
    <property type="molecule type" value="Genomic_DNA"/>
</dbReference>
<evidence type="ECO:0000313" key="2">
    <source>
        <dbReference type="Proteomes" id="UP000576969"/>
    </source>
</evidence>
<protein>
    <submittedName>
        <fullName evidence="1">Uncharacterized protein YeaO (DUF488 family)</fullName>
    </submittedName>
</protein>
<sequence>MVELEALSLGELQALRLGVLREIRRRSGELHACTRCGIKFIARAGARFCSTKCRTAAHRAAKNKEAPRVPKILGFGYEGQTVDALVAKLRLHGIDVLVDVRLNAISRKRGFSKTGLAAALHEAGIDYLHKPELGNHRDNREGYATTDTDVAHAARDRFREVLLTERADAALQEVAKLARTQTIALFCFEADERHCHREQVREALSAHVNRDLLPV</sequence>
<dbReference type="InterPro" id="IPR007438">
    <property type="entry name" value="DUF488"/>
</dbReference>
<keyword evidence="2" id="KW-1185">Reference proteome</keyword>
<dbReference type="RefSeq" id="WP_179488813.1">
    <property type="nucleotide sequence ID" value="NZ_JACCBV010000001.1"/>
</dbReference>
<comment type="caution">
    <text evidence="1">The sequence shown here is derived from an EMBL/GenBank/DDBJ whole genome shotgun (WGS) entry which is preliminary data.</text>
</comment>
<organism evidence="1 2">
    <name type="scientific">Microbacterium immunditiarum</name>
    <dbReference type="NCBI Taxonomy" id="337480"/>
    <lineage>
        <taxon>Bacteria</taxon>
        <taxon>Bacillati</taxon>
        <taxon>Actinomycetota</taxon>
        <taxon>Actinomycetes</taxon>
        <taxon>Micrococcales</taxon>
        <taxon>Microbacteriaceae</taxon>
        <taxon>Microbacterium</taxon>
    </lineage>
</organism>
<dbReference type="PANTHER" id="PTHR39337:SF1">
    <property type="entry name" value="BLR5642 PROTEIN"/>
    <property type="match status" value="1"/>
</dbReference>
<proteinExistence type="predicted"/>
<accession>A0A7Y9GMY6</accession>
<reference evidence="1 2" key="1">
    <citation type="submission" date="2020-07" db="EMBL/GenBank/DDBJ databases">
        <title>Sequencing the genomes of 1000 actinobacteria strains.</title>
        <authorList>
            <person name="Klenk H.-P."/>
        </authorList>
    </citation>
    <scope>NUCLEOTIDE SEQUENCE [LARGE SCALE GENOMIC DNA]</scope>
    <source>
        <strain evidence="1 2">DSM 24662</strain>
    </source>
</reference>